<feature type="region of interest" description="Disordered" evidence="1">
    <location>
        <begin position="1"/>
        <end position="99"/>
    </location>
</feature>
<dbReference type="VEuPathDB" id="TrichDB:TRFO_22256"/>
<feature type="region of interest" description="Disordered" evidence="1">
    <location>
        <begin position="157"/>
        <end position="179"/>
    </location>
</feature>
<name>A0A1J4KDF3_9EUKA</name>
<dbReference type="GeneID" id="94837160"/>
<protein>
    <submittedName>
        <fullName evidence="2">Uncharacterized protein</fullName>
    </submittedName>
</protein>
<dbReference type="AlphaFoldDB" id="A0A1J4KDF3"/>
<proteinExistence type="predicted"/>
<evidence type="ECO:0000313" key="3">
    <source>
        <dbReference type="Proteomes" id="UP000179807"/>
    </source>
</evidence>
<evidence type="ECO:0000256" key="1">
    <source>
        <dbReference type="SAM" id="MobiDB-lite"/>
    </source>
</evidence>
<gene>
    <name evidence="2" type="ORF">TRFO_22256</name>
</gene>
<feature type="compositionally biased region" description="Basic residues" evidence="1">
    <location>
        <begin position="37"/>
        <end position="48"/>
    </location>
</feature>
<comment type="caution">
    <text evidence="2">The sequence shown here is derived from an EMBL/GenBank/DDBJ whole genome shotgun (WGS) entry which is preliminary data.</text>
</comment>
<sequence length="210" mass="24391">MERNTETILQKISRLQRIVRDYSEGKDQSKSAPQKNKSSKNNRSHSQKSKSSSSPSKHRKENTRKSQNKPAKQDKQLKNDKSQKSRNEQKPKTENFHGIEVPEELYDRCLTVYTSAKNLRRLRNQNLTRHYLDLWLTALLRRLMSKENIDTENANEMHSSGFQSESESNSHFTTDGLNTDELINDPDIKVVEELQRSLLEEGSGFDELDL</sequence>
<feature type="compositionally biased region" description="Basic and acidic residues" evidence="1">
    <location>
        <begin position="71"/>
        <end position="97"/>
    </location>
</feature>
<reference evidence="2" key="1">
    <citation type="submission" date="2016-10" db="EMBL/GenBank/DDBJ databases">
        <authorList>
            <person name="Benchimol M."/>
            <person name="Almeida L.G."/>
            <person name="Vasconcelos A.T."/>
            <person name="Perreira-Neves A."/>
            <person name="Rosa I.A."/>
            <person name="Tasca T."/>
            <person name="Bogo M.R."/>
            <person name="de Souza W."/>
        </authorList>
    </citation>
    <scope>NUCLEOTIDE SEQUENCE [LARGE SCALE GENOMIC DNA]</scope>
    <source>
        <strain evidence="2">K</strain>
    </source>
</reference>
<dbReference type="Proteomes" id="UP000179807">
    <property type="component" value="Unassembled WGS sequence"/>
</dbReference>
<keyword evidence="3" id="KW-1185">Reference proteome</keyword>
<feature type="compositionally biased region" description="Basic and acidic residues" evidence="1">
    <location>
        <begin position="18"/>
        <end position="29"/>
    </location>
</feature>
<dbReference type="EMBL" id="MLAK01000651">
    <property type="protein sequence ID" value="OHT09010.1"/>
    <property type="molecule type" value="Genomic_DNA"/>
</dbReference>
<feature type="compositionally biased region" description="Low complexity" evidence="1">
    <location>
        <begin position="159"/>
        <end position="170"/>
    </location>
</feature>
<accession>A0A1J4KDF3</accession>
<dbReference type="RefSeq" id="XP_068362146.1">
    <property type="nucleotide sequence ID" value="XM_068502456.1"/>
</dbReference>
<feature type="compositionally biased region" description="Polar residues" evidence="1">
    <location>
        <begin position="1"/>
        <end position="10"/>
    </location>
</feature>
<organism evidence="2 3">
    <name type="scientific">Tritrichomonas foetus</name>
    <dbReference type="NCBI Taxonomy" id="1144522"/>
    <lineage>
        <taxon>Eukaryota</taxon>
        <taxon>Metamonada</taxon>
        <taxon>Parabasalia</taxon>
        <taxon>Tritrichomonadida</taxon>
        <taxon>Tritrichomonadidae</taxon>
        <taxon>Tritrichomonas</taxon>
    </lineage>
</organism>
<evidence type="ECO:0000313" key="2">
    <source>
        <dbReference type="EMBL" id="OHT09010.1"/>
    </source>
</evidence>